<dbReference type="EMBL" id="KF669652">
    <property type="protein sequence ID" value="AGY47300.1"/>
    <property type="molecule type" value="Genomic_DNA"/>
</dbReference>
<dbReference type="GeneID" id="17959959"/>
<dbReference type="OrthoDB" id="7133at10239"/>
<accession>U5PTK8</accession>
<keyword evidence="2" id="KW-1185">Reference proteome</keyword>
<name>U5PTK8_BPGRA</name>
<gene>
    <name evidence="1" type="ORF">Grass_35</name>
</gene>
<protein>
    <submittedName>
        <fullName evidence="1">Uncharacterized protein</fullName>
    </submittedName>
</protein>
<sequence length="271" mass="30924">MTKRFFVENAIAVWVPGNTPAYMIPKSFEWTPKDESSYFDEIPVVLVSKAAMDSVEYALPILPDDLMEAIAGDAVVSDDDMEEGFDPDFAAILTDKNRSLIVVAEDEGYITRKSRLDPETDYEVASKVARYADELTEFDWDINVVEKESREKTALEKFETPSEEVFIGITRRERKLKELLMNAIFDMGCNGNVEEIKYWISEMAPSGNTSKELKNMDVDTLLQYLYDAVKQGWNENHEVLGDGITKGYGGSHAQWNLFRKTNKDMIVRFAY</sequence>
<reference evidence="1 2" key="1">
    <citation type="journal article" date="2013" name="Genome Announc.">
        <title>Complete Genome of Bacillus subtilis Myophage Grass.</title>
        <authorList>
            <person name="Miller S.Y."/>
            <person name="Colquhoun J.M."/>
            <person name="Perl A.L."/>
            <person name="Chamakura K.R."/>
            <person name="Kuty Everett G.F."/>
        </authorList>
    </citation>
    <scope>NUCLEOTIDE SEQUENCE [LARGE SCALE GENOMIC DNA]</scope>
</reference>
<proteinExistence type="predicted"/>
<dbReference type="Pfam" id="PF12227">
    <property type="entry name" value="DUF3603"/>
    <property type="match status" value="1"/>
</dbReference>
<dbReference type="InterPro" id="IPR020909">
    <property type="entry name" value="UPF0736"/>
</dbReference>
<organismHost>
    <name type="scientific">Bacillus subtilis</name>
    <dbReference type="NCBI Taxonomy" id="1423"/>
</organismHost>
<evidence type="ECO:0000313" key="2">
    <source>
        <dbReference type="Proteomes" id="UP000017648"/>
    </source>
</evidence>
<organism evidence="1 2">
    <name type="scientific">Bacillus phage Grass</name>
    <dbReference type="NCBI Taxonomy" id="1406785"/>
    <lineage>
        <taxon>Viruses</taxon>
        <taxon>Duplodnaviria</taxon>
        <taxon>Heunggongvirae</taxon>
        <taxon>Uroviricota</taxon>
        <taxon>Caudoviricetes</taxon>
        <taxon>Herelleviridae</taxon>
        <taxon>Bastillevirinae</taxon>
        <taxon>Nitunavirus</taxon>
        <taxon>Nitunavirus grass</taxon>
    </lineage>
</organism>
<dbReference type="Proteomes" id="UP000017648">
    <property type="component" value="Segment"/>
</dbReference>
<dbReference type="KEGG" id="vg:17959959"/>
<dbReference type="RefSeq" id="YP_008771401.1">
    <property type="nucleotide sequence ID" value="NC_022771.1"/>
</dbReference>
<evidence type="ECO:0000313" key="1">
    <source>
        <dbReference type="EMBL" id="AGY47300.1"/>
    </source>
</evidence>